<protein>
    <submittedName>
        <fullName evidence="2">Uncharacterized protein</fullName>
    </submittedName>
</protein>
<gene>
    <name evidence="2" type="ORF">H8D96_15115</name>
</gene>
<sequence length="56" mass="6627">MTEKTNNKQKNKKIVLALVWNLPVRRLFGGRLGICNLFGIWCLEFVIYLKFDAWNL</sequence>
<accession>A0A8J6TR30</accession>
<proteinExistence type="predicted"/>
<evidence type="ECO:0000313" key="2">
    <source>
        <dbReference type="EMBL" id="MBC8433238.1"/>
    </source>
</evidence>
<evidence type="ECO:0000313" key="3">
    <source>
        <dbReference type="Proteomes" id="UP000605201"/>
    </source>
</evidence>
<keyword evidence="1" id="KW-0472">Membrane</keyword>
<comment type="caution">
    <text evidence="2">The sequence shown here is derived from an EMBL/GenBank/DDBJ whole genome shotgun (WGS) entry which is preliminary data.</text>
</comment>
<keyword evidence="1" id="KW-0812">Transmembrane</keyword>
<dbReference type="Proteomes" id="UP000605201">
    <property type="component" value="Unassembled WGS sequence"/>
</dbReference>
<name>A0A8J6TR30_9BACT</name>
<reference evidence="2 3" key="1">
    <citation type="submission" date="2020-08" db="EMBL/GenBank/DDBJ databases">
        <title>Bridging the membrane lipid divide: bacteria of the FCB group superphylum have the potential to synthesize archaeal ether lipids.</title>
        <authorList>
            <person name="Villanueva L."/>
            <person name="Von Meijenfeldt F.A.B."/>
            <person name="Westbye A.B."/>
            <person name="Yadav S."/>
            <person name="Hopmans E.C."/>
            <person name="Dutilh B.E."/>
            <person name="Sinninghe Damste J.S."/>
        </authorList>
    </citation>
    <scope>NUCLEOTIDE SEQUENCE [LARGE SCALE GENOMIC DNA]</scope>
    <source>
        <strain evidence="2">NIOZ-UU17</strain>
    </source>
</reference>
<dbReference type="EMBL" id="JACNIG010000284">
    <property type="protein sequence ID" value="MBC8433238.1"/>
    <property type="molecule type" value="Genomic_DNA"/>
</dbReference>
<evidence type="ECO:0000256" key="1">
    <source>
        <dbReference type="SAM" id="Phobius"/>
    </source>
</evidence>
<keyword evidence="1" id="KW-1133">Transmembrane helix</keyword>
<dbReference type="AlphaFoldDB" id="A0A8J6TR30"/>
<feature type="transmembrane region" description="Helical" evidence="1">
    <location>
        <begin position="32"/>
        <end position="51"/>
    </location>
</feature>
<organism evidence="2 3">
    <name type="scientific">Candidatus Desulfatibia vada</name>
    <dbReference type="NCBI Taxonomy" id="2841696"/>
    <lineage>
        <taxon>Bacteria</taxon>
        <taxon>Pseudomonadati</taxon>
        <taxon>Thermodesulfobacteriota</taxon>
        <taxon>Desulfobacteria</taxon>
        <taxon>Desulfobacterales</taxon>
        <taxon>Desulfobacterales incertae sedis</taxon>
        <taxon>Candidatus Desulfatibia</taxon>
    </lineage>
</organism>